<evidence type="ECO:0000313" key="4">
    <source>
        <dbReference type="Proteomes" id="UP000003515"/>
    </source>
</evidence>
<sequence length="82" mass="9138">MNNVTELIELATKNGLDTSVLEAIGFDNVEGFPNYQRHNISGLYRNKNTHRVLKPNAKGQVRLIANSAEGKKVKWVMQAKAS</sequence>
<dbReference type="OrthoDB" id="9951002at2"/>
<evidence type="ECO:0000313" key="2">
    <source>
        <dbReference type="EMBL" id="EGU53681.1"/>
    </source>
</evidence>
<evidence type="ECO:0000313" key="3">
    <source>
        <dbReference type="Proteomes" id="UP000002817"/>
    </source>
</evidence>
<proteinExistence type="predicted"/>
<accession>C9QJZ8</accession>
<reference evidence="1 4" key="1">
    <citation type="submission" date="2009-10" db="EMBL/GenBank/DDBJ databases">
        <authorList>
            <consortium name="Los Alamos National Laboratory (LANL)"/>
            <consortium name="National Microbial Pathogen Data Resource (NMPDR)"/>
            <person name="Munk A.C."/>
            <person name="Chertkov O."/>
            <person name="Tapia R."/>
            <person name="Green L."/>
            <person name="Rogers Y."/>
            <person name="Detter J.C."/>
            <person name="Bruce D."/>
            <person name="Brettin T.S."/>
            <person name="Colwell R.R."/>
            <person name="Huq A."/>
            <person name="Grim C.J."/>
            <person name="Hasan N.A."/>
            <person name="Bartels D."/>
            <person name="Vonstein V."/>
        </authorList>
    </citation>
    <scope>NUCLEOTIDE SEQUENCE [LARGE SCALE GENOMIC DNA]</scope>
    <source>
        <strain evidence="1 4">CIP 102891</strain>
    </source>
</reference>
<organism evidence="2 3">
    <name type="scientific">Vibrio orientalis CIP 102891 = ATCC 33934</name>
    <dbReference type="NCBI Taxonomy" id="675816"/>
    <lineage>
        <taxon>Bacteria</taxon>
        <taxon>Pseudomonadati</taxon>
        <taxon>Pseudomonadota</taxon>
        <taxon>Gammaproteobacteria</taxon>
        <taxon>Vibrionales</taxon>
        <taxon>Vibrionaceae</taxon>
        <taxon>Vibrio</taxon>
        <taxon>Vibrio oreintalis group</taxon>
    </lineage>
</organism>
<dbReference type="Proteomes" id="UP000003515">
    <property type="component" value="Unassembled WGS sequence"/>
</dbReference>
<protein>
    <submittedName>
        <fullName evidence="2">Uncharacterized protein</fullName>
    </submittedName>
</protein>
<reference evidence="2 3" key="3">
    <citation type="journal article" date="2012" name="Int. J. Syst. Evol. Microbiol.">
        <title>Vibrio caribbeanicus sp. nov., isolated from the marine sponge Scleritoderma cyanea.</title>
        <authorList>
            <person name="Hoffmann M."/>
            <person name="Monday S.R."/>
            <person name="Allard M.W."/>
            <person name="Strain E.A."/>
            <person name="Whittaker P."/>
            <person name="Naum M."/>
            <person name="McCarthy P.J."/>
            <person name="Lopez J.V."/>
            <person name="Fischer M."/>
            <person name="Brown E.W."/>
        </authorList>
    </citation>
    <scope>NUCLEOTIDE SEQUENCE [LARGE SCALE GENOMIC DNA]</scope>
    <source>
        <strain evidence="2">CIP 102891</strain>
        <strain evidence="3">CIP 102891 / ATCC 33934</strain>
    </source>
</reference>
<dbReference type="PATRIC" id="fig|675816.5.peg.346"/>
<dbReference type="EMBL" id="ACZV01000005">
    <property type="protein sequence ID" value="EEX91991.1"/>
    <property type="molecule type" value="Genomic_DNA"/>
</dbReference>
<dbReference type="RefSeq" id="WP_004413545.1">
    <property type="nucleotide sequence ID" value="NZ_ACZV01000005.1"/>
</dbReference>
<comment type="caution">
    <text evidence="2">The sequence shown here is derived from an EMBL/GenBank/DDBJ whole genome shotgun (WGS) entry which is preliminary data.</text>
</comment>
<dbReference type="Proteomes" id="UP000002817">
    <property type="component" value="Unassembled WGS sequence"/>
</dbReference>
<dbReference type="AlphaFoldDB" id="C9QJZ8"/>
<name>C9QJZ8_VIBOR</name>
<reference evidence="2" key="2">
    <citation type="submission" date="2011-08" db="EMBL/GenBank/DDBJ databases">
        <authorList>
            <person name="Hoffman M."/>
            <person name="Strain E.A."/>
            <person name="Brown E."/>
            <person name="Allard M.W."/>
        </authorList>
    </citation>
    <scope>NUCLEOTIDE SEQUENCE</scope>
    <source>
        <strain evidence="2">CIP 102891</strain>
    </source>
</reference>
<gene>
    <name evidence="1" type="ORF">VIA_002635</name>
    <name evidence="2" type="ORF">VIOR3934_02972</name>
</gene>
<keyword evidence="4" id="KW-1185">Reference proteome</keyword>
<dbReference type="EMBL" id="AFWH01000002">
    <property type="protein sequence ID" value="EGU53681.1"/>
    <property type="molecule type" value="Genomic_DNA"/>
</dbReference>
<evidence type="ECO:0000313" key="1">
    <source>
        <dbReference type="EMBL" id="EEX91991.1"/>
    </source>
</evidence>